<keyword evidence="6" id="KW-1003">Cell membrane</keyword>
<feature type="signal peptide" evidence="8">
    <location>
        <begin position="1"/>
        <end position="21"/>
    </location>
</feature>
<dbReference type="GO" id="GO:0005886">
    <property type="term" value="C:plasma membrane"/>
    <property type="evidence" value="ECO:0007669"/>
    <property type="project" value="UniProtKB-SubCell"/>
</dbReference>
<proteinExistence type="inferred from homology"/>
<keyword evidence="5 6" id="KW-0249">Electron transport</keyword>
<dbReference type="PIRSF" id="PIRSF006091">
    <property type="entry name" value="E_trnsport_RnfG"/>
    <property type="match status" value="1"/>
</dbReference>
<evidence type="ECO:0000256" key="1">
    <source>
        <dbReference type="ARBA" id="ARBA00022448"/>
    </source>
</evidence>
<dbReference type="GO" id="GO:0009055">
    <property type="term" value="F:electron transfer activity"/>
    <property type="evidence" value="ECO:0007669"/>
    <property type="project" value="InterPro"/>
</dbReference>
<feature type="modified residue" description="FMN phosphoryl threonine" evidence="6">
    <location>
        <position position="170"/>
    </location>
</feature>
<gene>
    <name evidence="6" type="primary">rnfG</name>
    <name evidence="10" type="ORF">SPIRO4BDMA_40886</name>
</gene>
<organism evidence="10">
    <name type="scientific">uncultured spirochete</name>
    <dbReference type="NCBI Taxonomy" id="156406"/>
    <lineage>
        <taxon>Bacteria</taxon>
        <taxon>Pseudomonadati</taxon>
        <taxon>Spirochaetota</taxon>
        <taxon>Spirochaetia</taxon>
        <taxon>Spirochaetales</taxon>
        <taxon>environmental samples</taxon>
    </lineage>
</organism>
<dbReference type="AlphaFoldDB" id="A0A3P3XQ06"/>
<feature type="domain" description="FMN-binding" evidence="9">
    <location>
        <begin position="94"/>
        <end position="187"/>
    </location>
</feature>
<comment type="function">
    <text evidence="6">Part of a membrane-bound complex that couples electron transfer with translocation of ions across the membrane.</text>
</comment>
<evidence type="ECO:0000256" key="4">
    <source>
        <dbReference type="ARBA" id="ARBA00022643"/>
    </source>
</evidence>
<keyword evidence="8" id="KW-0732">Signal</keyword>
<evidence type="ECO:0000256" key="6">
    <source>
        <dbReference type="HAMAP-Rule" id="MF_00479"/>
    </source>
</evidence>
<keyword evidence="6" id="KW-0812">Transmembrane</keyword>
<evidence type="ECO:0000256" key="3">
    <source>
        <dbReference type="ARBA" id="ARBA00022630"/>
    </source>
</evidence>
<keyword evidence="2 6" id="KW-0597">Phosphoprotein</keyword>
<evidence type="ECO:0000313" key="10">
    <source>
        <dbReference type="EMBL" id="SLM18314.1"/>
    </source>
</evidence>
<keyword evidence="1 6" id="KW-0813">Transport</keyword>
<dbReference type="Pfam" id="PF04205">
    <property type="entry name" value="FMN_bind"/>
    <property type="match status" value="1"/>
</dbReference>
<dbReference type="PANTHER" id="PTHR36118:SF1">
    <property type="entry name" value="ION-TRANSLOCATING OXIDOREDUCTASE COMPLEX SUBUNIT G"/>
    <property type="match status" value="1"/>
</dbReference>
<evidence type="ECO:0000256" key="5">
    <source>
        <dbReference type="ARBA" id="ARBA00022982"/>
    </source>
</evidence>
<dbReference type="GO" id="GO:0022900">
    <property type="term" value="P:electron transport chain"/>
    <property type="evidence" value="ECO:0007669"/>
    <property type="project" value="UniProtKB-UniRule"/>
</dbReference>
<keyword evidence="6" id="KW-1278">Translocase</keyword>
<keyword evidence="6" id="KW-1133">Transmembrane helix</keyword>
<reference evidence="10" key="1">
    <citation type="submission" date="2017-02" db="EMBL/GenBank/DDBJ databases">
        <authorList>
            <person name="Regsiter A."/>
            <person name="William W."/>
        </authorList>
    </citation>
    <scope>NUCLEOTIDE SEQUENCE</scope>
    <source>
        <strain evidence="10">BdmA 4</strain>
    </source>
</reference>
<feature type="region of interest" description="Disordered" evidence="7">
    <location>
        <begin position="201"/>
        <end position="221"/>
    </location>
</feature>
<dbReference type="EC" id="7.-.-.-" evidence="6"/>
<keyword evidence="3 6" id="KW-0285">Flavoprotein</keyword>
<keyword evidence="6" id="KW-0472">Membrane</keyword>
<comment type="similarity">
    <text evidence="6">Belongs to the RnfG family.</text>
</comment>
<dbReference type="InterPro" id="IPR007329">
    <property type="entry name" value="FMN-bd"/>
</dbReference>
<evidence type="ECO:0000259" key="9">
    <source>
        <dbReference type="SMART" id="SM00900"/>
    </source>
</evidence>
<feature type="chain" id="PRO_5018290353" description="Ion-translocating oxidoreductase complex subunit G" evidence="8">
    <location>
        <begin position="22"/>
        <end position="221"/>
    </location>
</feature>
<comment type="subunit">
    <text evidence="6">The complex is composed of six subunits: RnfA, RnfB, RnfC, RnfD, RnfE and RnfG.</text>
</comment>
<comment type="subcellular location">
    <subcellularLocation>
        <location evidence="6">Cell membrane</location>
        <topology evidence="6">Single-pass membrane protein</topology>
    </subcellularLocation>
</comment>
<protein>
    <recommendedName>
        <fullName evidence="6">Ion-translocating oxidoreductase complex subunit G</fullName>
        <ecNumber evidence="6">7.-.-.-</ecNumber>
    </recommendedName>
    <alternativeName>
        <fullName evidence="6">Rnf electron transport complex subunit G</fullName>
    </alternativeName>
</protein>
<comment type="cofactor">
    <cofactor evidence="6">
        <name>FMN</name>
        <dbReference type="ChEBI" id="CHEBI:58210"/>
    </cofactor>
</comment>
<dbReference type="SMART" id="SM00900">
    <property type="entry name" value="FMN_bind"/>
    <property type="match status" value="1"/>
</dbReference>
<dbReference type="HAMAP" id="MF_00479">
    <property type="entry name" value="RsxG_RnfG"/>
    <property type="match status" value="1"/>
</dbReference>
<dbReference type="PROSITE" id="PS51257">
    <property type="entry name" value="PROKAR_LIPOPROTEIN"/>
    <property type="match status" value="1"/>
</dbReference>
<evidence type="ECO:0000256" key="8">
    <source>
        <dbReference type="SAM" id="SignalP"/>
    </source>
</evidence>
<evidence type="ECO:0000256" key="7">
    <source>
        <dbReference type="SAM" id="MobiDB-lite"/>
    </source>
</evidence>
<accession>A0A3P3XQ06</accession>
<dbReference type="GO" id="GO:0010181">
    <property type="term" value="F:FMN binding"/>
    <property type="evidence" value="ECO:0007669"/>
    <property type="project" value="InterPro"/>
</dbReference>
<name>A0A3P3XQ06_9SPIR</name>
<evidence type="ECO:0000256" key="2">
    <source>
        <dbReference type="ARBA" id="ARBA00022553"/>
    </source>
</evidence>
<feature type="compositionally biased region" description="Polar residues" evidence="7">
    <location>
        <begin position="212"/>
        <end position="221"/>
    </location>
</feature>
<sequence length="221" mass="23287">MKKDMTKLGVTLMLFASLACASLAVVYAFTKESIDKQSEIQLQASLKELFPQATAFEPIQDLVSPDPNIKFEAAYEVKSDMAPLGLAMKATGPSYGGAATLLVGIDLHRSIAGVRVMALNDTPGLGMNASSPTYYVDKTKKVTFLGQFNEKFLTDPFEVKKDVVAITAATISSRSLTKIIKLAGDAAIAYMDQKAISAPAENGASADAGTDANAQPQAGGK</sequence>
<keyword evidence="4 6" id="KW-0288">FMN</keyword>
<dbReference type="InterPro" id="IPR010209">
    <property type="entry name" value="Ion_transpt_RnfG/RsxG"/>
</dbReference>
<dbReference type="PANTHER" id="PTHR36118">
    <property type="entry name" value="ION-TRANSLOCATING OXIDOREDUCTASE COMPLEX SUBUNIT G"/>
    <property type="match status" value="1"/>
</dbReference>
<dbReference type="EMBL" id="FWDO01000004">
    <property type="protein sequence ID" value="SLM18314.1"/>
    <property type="molecule type" value="Genomic_DNA"/>
</dbReference>